<sequence length="142" mass="15739">MSAEASSSTQTSIQVDSNSYKITEEYSISDISNLSSHTYPQMTHIHMWNDFKVLKVMALEMPIVEFLAKIPEPKYPPLSIWKPGESAAMFGACMKIANAEQSCLEAVRQGKSASVTSPDPPTTAGWLVAVEAREEQLTKWKQ</sequence>
<accession>A0A0W0F9T7</accession>
<dbReference type="EMBL" id="LATX01002192">
    <property type="protein sequence ID" value="KTB33054.1"/>
    <property type="molecule type" value="Genomic_DNA"/>
</dbReference>
<organism evidence="1 2">
    <name type="scientific">Moniliophthora roreri</name>
    <name type="common">Frosty pod rot fungus</name>
    <name type="synonym">Monilia roreri</name>
    <dbReference type="NCBI Taxonomy" id="221103"/>
    <lineage>
        <taxon>Eukaryota</taxon>
        <taxon>Fungi</taxon>
        <taxon>Dikarya</taxon>
        <taxon>Basidiomycota</taxon>
        <taxon>Agaricomycotina</taxon>
        <taxon>Agaricomycetes</taxon>
        <taxon>Agaricomycetidae</taxon>
        <taxon>Agaricales</taxon>
        <taxon>Marasmiineae</taxon>
        <taxon>Marasmiaceae</taxon>
        <taxon>Moniliophthora</taxon>
    </lineage>
</organism>
<evidence type="ECO:0000313" key="1">
    <source>
        <dbReference type="EMBL" id="KTB33054.1"/>
    </source>
</evidence>
<dbReference type="Proteomes" id="UP000054988">
    <property type="component" value="Unassembled WGS sequence"/>
</dbReference>
<gene>
    <name evidence="1" type="ORF">WG66_14382</name>
</gene>
<proteinExistence type="predicted"/>
<comment type="caution">
    <text evidence="1">The sequence shown here is derived from an EMBL/GenBank/DDBJ whole genome shotgun (WGS) entry which is preliminary data.</text>
</comment>
<name>A0A0W0F9T7_MONRR</name>
<evidence type="ECO:0000313" key="2">
    <source>
        <dbReference type="Proteomes" id="UP000054988"/>
    </source>
</evidence>
<dbReference type="AlphaFoldDB" id="A0A0W0F9T7"/>
<protein>
    <submittedName>
        <fullName evidence="1">Uncharacterized protein</fullName>
    </submittedName>
</protein>
<reference evidence="1 2" key="1">
    <citation type="submission" date="2015-12" db="EMBL/GenBank/DDBJ databases">
        <title>Draft genome sequence of Moniliophthora roreri, the causal agent of frosty pod rot of cacao.</title>
        <authorList>
            <person name="Aime M.C."/>
            <person name="Diaz-Valderrama J.R."/>
            <person name="Kijpornyongpan T."/>
            <person name="Phillips-Mora W."/>
        </authorList>
    </citation>
    <scope>NUCLEOTIDE SEQUENCE [LARGE SCALE GENOMIC DNA]</scope>
    <source>
        <strain evidence="1 2">MCA 2952</strain>
    </source>
</reference>